<proteinExistence type="predicted"/>
<dbReference type="EMBL" id="CADCUY010000146">
    <property type="protein sequence ID" value="CAA9397178.1"/>
    <property type="molecule type" value="Genomic_DNA"/>
</dbReference>
<accession>A0A6J4NTZ5</accession>
<evidence type="ECO:0008006" key="2">
    <source>
        <dbReference type="Google" id="ProtNLM"/>
    </source>
</evidence>
<dbReference type="AlphaFoldDB" id="A0A6J4NTZ5"/>
<protein>
    <recommendedName>
        <fullName evidence="2">ABC transporter ATP-binding protein</fullName>
    </recommendedName>
</protein>
<organism evidence="1">
    <name type="scientific">uncultured Quadrisphaera sp</name>
    <dbReference type="NCBI Taxonomy" id="904978"/>
    <lineage>
        <taxon>Bacteria</taxon>
        <taxon>Bacillati</taxon>
        <taxon>Actinomycetota</taxon>
        <taxon>Actinomycetes</taxon>
        <taxon>Kineosporiales</taxon>
        <taxon>Kineosporiaceae</taxon>
        <taxon>Quadrisphaera</taxon>
        <taxon>environmental samples</taxon>
    </lineage>
</organism>
<name>A0A6J4NTZ5_9ACTN</name>
<evidence type="ECO:0000313" key="1">
    <source>
        <dbReference type="EMBL" id="CAA9397178.1"/>
    </source>
</evidence>
<feature type="non-terminal residue" evidence="1">
    <location>
        <position position="1"/>
    </location>
</feature>
<sequence>QRAAGAAVLVVSEDLDELLALADRVLVLHEGRVAGVLEAAATVAMAVGRLMTGGSA</sequence>
<reference evidence="1" key="1">
    <citation type="submission" date="2020-02" db="EMBL/GenBank/DDBJ databases">
        <authorList>
            <person name="Meier V. D."/>
        </authorList>
    </citation>
    <scope>NUCLEOTIDE SEQUENCE</scope>
    <source>
        <strain evidence="1">AVDCRST_MAG35</strain>
    </source>
</reference>
<dbReference type="Gene3D" id="3.40.50.300">
    <property type="entry name" value="P-loop containing nucleotide triphosphate hydrolases"/>
    <property type="match status" value="1"/>
</dbReference>
<dbReference type="InterPro" id="IPR027417">
    <property type="entry name" value="P-loop_NTPase"/>
</dbReference>
<gene>
    <name evidence="1" type="ORF">AVDCRST_MAG35-704</name>
</gene>
<dbReference type="SUPFAM" id="SSF52540">
    <property type="entry name" value="P-loop containing nucleoside triphosphate hydrolases"/>
    <property type="match status" value="1"/>
</dbReference>